<evidence type="ECO:0000313" key="2">
    <source>
        <dbReference type="Proteomes" id="UP000615446"/>
    </source>
</evidence>
<dbReference type="AlphaFoldDB" id="A0A8H3M034"/>
<dbReference type="EMBL" id="BLAL01000262">
    <property type="protein sequence ID" value="GES98172.1"/>
    <property type="molecule type" value="Genomic_DNA"/>
</dbReference>
<gene>
    <name evidence="1" type="ORF">RCL2_002473100</name>
</gene>
<organism evidence="1 2">
    <name type="scientific">Rhizophagus clarus</name>
    <dbReference type="NCBI Taxonomy" id="94130"/>
    <lineage>
        <taxon>Eukaryota</taxon>
        <taxon>Fungi</taxon>
        <taxon>Fungi incertae sedis</taxon>
        <taxon>Mucoromycota</taxon>
        <taxon>Glomeromycotina</taxon>
        <taxon>Glomeromycetes</taxon>
        <taxon>Glomerales</taxon>
        <taxon>Glomeraceae</taxon>
        <taxon>Rhizophagus</taxon>
    </lineage>
</organism>
<evidence type="ECO:0000313" key="1">
    <source>
        <dbReference type="EMBL" id="GES98172.1"/>
    </source>
</evidence>
<dbReference type="OrthoDB" id="2401830at2759"/>
<name>A0A8H3M034_9GLOM</name>
<protein>
    <submittedName>
        <fullName evidence="1">Uncharacterized protein</fullName>
    </submittedName>
</protein>
<dbReference type="Proteomes" id="UP000615446">
    <property type="component" value="Unassembled WGS sequence"/>
</dbReference>
<comment type="caution">
    <text evidence="1">The sequence shown here is derived from an EMBL/GenBank/DDBJ whole genome shotgun (WGS) entry which is preliminary data.</text>
</comment>
<proteinExistence type="predicted"/>
<reference evidence="1" key="1">
    <citation type="submission" date="2019-10" db="EMBL/GenBank/DDBJ databases">
        <title>Conservation and host-specific expression of non-tandemly repeated heterogenous ribosome RNA gene in arbuscular mycorrhizal fungi.</title>
        <authorList>
            <person name="Maeda T."/>
            <person name="Kobayashi Y."/>
            <person name="Nakagawa T."/>
            <person name="Ezawa T."/>
            <person name="Yamaguchi K."/>
            <person name="Bino T."/>
            <person name="Nishimoto Y."/>
            <person name="Shigenobu S."/>
            <person name="Kawaguchi M."/>
        </authorList>
    </citation>
    <scope>NUCLEOTIDE SEQUENCE</scope>
    <source>
        <strain evidence="1">HR1</strain>
    </source>
</reference>
<accession>A0A8H3M034</accession>
<sequence length="199" mass="22953">MNDNNLLTNIPITYSDVMIFPYQTSNNTSFDDALYQQTIFHDDLHNNATCQQPMSNDASFNNASYQQPMSYDITYNNVFYHQQQMFNDALFNDASHYQSIYCDFSFNNVAISPNNNHQQHDASNDDTSLRNYQQFIFSNNVSPVQNSHINPPLNITINSIQMNIIIMSVTNSDTQNQFQQNHTYLNNSSLLTINSQTRS</sequence>